<gene>
    <name evidence="2" type="ORF">PXEA_LOCUS5625</name>
</gene>
<protein>
    <submittedName>
        <fullName evidence="2">Uncharacterized protein</fullName>
    </submittedName>
</protein>
<organism evidence="2 3">
    <name type="scientific">Protopolystoma xenopodis</name>
    <dbReference type="NCBI Taxonomy" id="117903"/>
    <lineage>
        <taxon>Eukaryota</taxon>
        <taxon>Metazoa</taxon>
        <taxon>Spiralia</taxon>
        <taxon>Lophotrochozoa</taxon>
        <taxon>Platyhelminthes</taxon>
        <taxon>Monogenea</taxon>
        <taxon>Polyopisthocotylea</taxon>
        <taxon>Polystomatidea</taxon>
        <taxon>Polystomatidae</taxon>
        <taxon>Protopolystoma</taxon>
    </lineage>
</organism>
<sequence length="177" mass="20412">MKHMSPPSLYSGPSCQGEGNHANGKLMGYELLSRYTQANRYARKQPPQVGTDSGRAPRTGRPRIHFHSGVVQTLFWPDPGLSLLDDFHLRLDNYRRGHSQWWCFACEVNWSRSEVGYRLVAHREYQHDSWAEGDLVFSGRRRHRCPREHKDAESLNVLQSLLLVEVVITTIDQSLNK</sequence>
<proteinExistence type="predicted"/>
<evidence type="ECO:0000313" key="2">
    <source>
        <dbReference type="EMBL" id="VEL12185.1"/>
    </source>
</evidence>
<name>A0A448WHT4_9PLAT</name>
<reference evidence="2" key="1">
    <citation type="submission" date="2018-11" db="EMBL/GenBank/DDBJ databases">
        <authorList>
            <consortium name="Pathogen Informatics"/>
        </authorList>
    </citation>
    <scope>NUCLEOTIDE SEQUENCE</scope>
</reference>
<feature type="region of interest" description="Disordered" evidence="1">
    <location>
        <begin position="40"/>
        <end position="62"/>
    </location>
</feature>
<comment type="caution">
    <text evidence="2">The sequence shown here is derived from an EMBL/GenBank/DDBJ whole genome shotgun (WGS) entry which is preliminary data.</text>
</comment>
<dbReference type="EMBL" id="CAAALY010014038">
    <property type="protein sequence ID" value="VEL12185.1"/>
    <property type="molecule type" value="Genomic_DNA"/>
</dbReference>
<dbReference type="AlphaFoldDB" id="A0A448WHT4"/>
<keyword evidence="3" id="KW-1185">Reference proteome</keyword>
<dbReference type="Proteomes" id="UP000784294">
    <property type="component" value="Unassembled WGS sequence"/>
</dbReference>
<accession>A0A448WHT4</accession>
<evidence type="ECO:0000313" key="3">
    <source>
        <dbReference type="Proteomes" id="UP000784294"/>
    </source>
</evidence>
<evidence type="ECO:0000256" key="1">
    <source>
        <dbReference type="SAM" id="MobiDB-lite"/>
    </source>
</evidence>